<dbReference type="GO" id="GO:0008289">
    <property type="term" value="F:lipid binding"/>
    <property type="evidence" value="ECO:0007669"/>
    <property type="project" value="InterPro"/>
</dbReference>
<dbReference type="Proteomes" id="UP000054166">
    <property type="component" value="Unassembled WGS sequence"/>
</dbReference>
<dbReference type="AlphaFoldDB" id="A0A0C3EWR8"/>
<evidence type="ECO:0000313" key="5">
    <source>
        <dbReference type="Proteomes" id="UP000054166"/>
    </source>
</evidence>
<dbReference type="Pfam" id="PF19343">
    <property type="entry name" value="HAM1_N"/>
    <property type="match status" value="1"/>
</dbReference>
<dbReference type="PANTHER" id="PTHR31138:SF1">
    <property type="entry name" value="PDZ DOMAIN-CONTAINING PROTEIN"/>
    <property type="match status" value="1"/>
</dbReference>
<proteinExistence type="predicted"/>
<gene>
    <name evidence="4" type="ORF">PILCRDRAFT_829925</name>
</gene>
<dbReference type="Pfam" id="PF14613">
    <property type="entry name" value="HAM1_C"/>
    <property type="match status" value="1"/>
</dbReference>
<accession>A0A0C3EWR8</accession>
<sequence length="821" mass="91899">MSLPNAPKDISDHPKSGSVVDPVVKADKDADVDRKIRFYGIIEAFRQGRMPDNKQIDETLLYVKNTSPVDIDKLSPDGRKLIQDARDIIETARLMVQEKNADELFQNFVWHTRDVDVSQAKKDPNEVLPVDKSKATDDGRTAVQHLRTILSLVLTNSEVRKLLSDFSLIGRDLLARGASKAADSLRPDAEALAHVDDTAPQDQFVTEGGRKVGPTETPVPEAKVPGTGHAVAQHPKEDLGAGATVKTANGEVKSGQQMYEEGRSQAQGIQENGVGAAQEQIDDIQQKVNGDDSEVKKKGLMDKVRGVRDGLSDRIPQQHKDTAHNHLNRGKQFLTEEYFPEERRDQFIYRGKKVIIECQKHEDYQESIKWLLSYAEEYAGHGKTIAGHGKDSHAALTSDGGLKTATFELRTLLERFANGQSMDIIFDAANTLIDDANKDEELREWFKSLNSYVRKVLLQAGYVLEPDCNNRGNQIRDSGRQFYDGKYKKHFDNLFSSVGDWFKAMGEDPTNKRFGEDWARLTKDLLFDSEGSLKFKPDLWSDIRKVIVPTLVDKVGYIPIPRVEYTDDAIDLVVENLTLSGRNLFPNVVSIEAHNFIKFSPYSAITDEHHHEFTLTFGQMQADMRDVAFYFRKKTGIKMTDSGLADVVLGGEGLTATVHLVSADKDKSSVFKVKSVVVKVDTLKFSIRDSKHDFLYKTLKPLATALVKKQIEKAIKGSITTGMEYVDGQLVGVRDRMASAKATEGESRTKVLQEMFTKKKDESSAQSTTSSARHSQFKVVHNKRNSILDTGHPAGWVNRTTEREDTALKGQDWRSEAFKIV</sequence>
<feature type="region of interest" description="Disordered" evidence="1">
    <location>
        <begin position="756"/>
        <end position="777"/>
    </location>
</feature>
<feature type="domain" description="HAM1-like C-terminal" evidence="2">
    <location>
        <begin position="678"/>
        <end position="821"/>
    </location>
</feature>
<evidence type="ECO:0000256" key="1">
    <source>
        <dbReference type="SAM" id="MobiDB-lite"/>
    </source>
</evidence>
<dbReference type="InterPro" id="IPR017943">
    <property type="entry name" value="Bactericidal_perm-incr_a/b_dom"/>
</dbReference>
<organism evidence="4 5">
    <name type="scientific">Piloderma croceum (strain F 1598)</name>
    <dbReference type="NCBI Taxonomy" id="765440"/>
    <lineage>
        <taxon>Eukaryota</taxon>
        <taxon>Fungi</taxon>
        <taxon>Dikarya</taxon>
        <taxon>Basidiomycota</taxon>
        <taxon>Agaricomycotina</taxon>
        <taxon>Agaricomycetes</taxon>
        <taxon>Agaricomycetidae</taxon>
        <taxon>Atheliales</taxon>
        <taxon>Atheliaceae</taxon>
        <taxon>Piloderma</taxon>
    </lineage>
</organism>
<feature type="compositionally biased region" description="Polar residues" evidence="1">
    <location>
        <begin position="764"/>
        <end position="774"/>
    </location>
</feature>
<keyword evidence="5" id="KW-1185">Reference proteome</keyword>
<name>A0A0C3EWR8_PILCF</name>
<dbReference type="SUPFAM" id="SSF55394">
    <property type="entry name" value="Bactericidal permeability-increasing protein, BPI"/>
    <property type="match status" value="1"/>
</dbReference>
<reference evidence="4 5" key="1">
    <citation type="submission" date="2014-04" db="EMBL/GenBank/DDBJ databases">
        <authorList>
            <consortium name="DOE Joint Genome Institute"/>
            <person name="Kuo A."/>
            <person name="Tarkka M."/>
            <person name="Buscot F."/>
            <person name="Kohler A."/>
            <person name="Nagy L.G."/>
            <person name="Floudas D."/>
            <person name="Copeland A."/>
            <person name="Barry K.W."/>
            <person name="Cichocki N."/>
            <person name="Veneault-Fourrey C."/>
            <person name="LaButti K."/>
            <person name="Lindquist E.A."/>
            <person name="Lipzen A."/>
            <person name="Lundell T."/>
            <person name="Morin E."/>
            <person name="Murat C."/>
            <person name="Sun H."/>
            <person name="Tunlid A."/>
            <person name="Henrissat B."/>
            <person name="Grigoriev I.V."/>
            <person name="Hibbett D.S."/>
            <person name="Martin F."/>
            <person name="Nordberg H.P."/>
            <person name="Cantor M.N."/>
            <person name="Hua S.X."/>
        </authorList>
    </citation>
    <scope>NUCLEOTIDE SEQUENCE [LARGE SCALE GENOMIC DNA]</scope>
    <source>
        <strain evidence="4 5">F 1598</strain>
    </source>
</reference>
<dbReference type="InParanoid" id="A0A0C3EWR8"/>
<dbReference type="Gene3D" id="3.15.10.10">
    <property type="entry name" value="Bactericidal permeability-increasing protein, domain 1"/>
    <property type="match status" value="1"/>
</dbReference>
<dbReference type="HOGENOM" id="CLU_007183_0_0_1"/>
<evidence type="ECO:0000313" key="4">
    <source>
        <dbReference type="EMBL" id="KIM72196.1"/>
    </source>
</evidence>
<dbReference type="PANTHER" id="PTHR31138">
    <property type="entry name" value="CHROMOSOME 19, WHOLE GENOME SHOTGUN SEQUENCE"/>
    <property type="match status" value="1"/>
</dbReference>
<dbReference type="InterPro" id="IPR045967">
    <property type="entry name" value="HAM1-like_N"/>
</dbReference>
<dbReference type="EMBL" id="KN833153">
    <property type="protein sequence ID" value="KIM72196.1"/>
    <property type="molecule type" value="Genomic_DNA"/>
</dbReference>
<feature type="region of interest" description="Disordered" evidence="1">
    <location>
        <begin position="204"/>
        <end position="232"/>
    </location>
</feature>
<protein>
    <submittedName>
        <fullName evidence="4">Uncharacterized protein</fullName>
    </submittedName>
</protein>
<evidence type="ECO:0000259" key="3">
    <source>
        <dbReference type="Pfam" id="PF19343"/>
    </source>
</evidence>
<feature type="domain" description="HAM1-like N-terminal" evidence="3">
    <location>
        <begin position="14"/>
        <end position="666"/>
    </location>
</feature>
<dbReference type="InterPro" id="IPR027842">
    <property type="entry name" value="HAM1-like_C"/>
</dbReference>
<reference evidence="5" key="2">
    <citation type="submission" date="2015-01" db="EMBL/GenBank/DDBJ databases">
        <title>Evolutionary Origins and Diversification of the Mycorrhizal Mutualists.</title>
        <authorList>
            <consortium name="DOE Joint Genome Institute"/>
            <consortium name="Mycorrhizal Genomics Consortium"/>
            <person name="Kohler A."/>
            <person name="Kuo A."/>
            <person name="Nagy L.G."/>
            <person name="Floudas D."/>
            <person name="Copeland A."/>
            <person name="Barry K.W."/>
            <person name="Cichocki N."/>
            <person name="Veneault-Fourrey C."/>
            <person name="LaButti K."/>
            <person name="Lindquist E.A."/>
            <person name="Lipzen A."/>
            <person name="Lundell T."/>
            <person name="Morin E."/>
            <person name="Murat C."/>
            <person name="Riley R."/>
            <person name="Ohm R."/>
            <person name="Sun H."/>
            <person name="Tunlid A."/>
            <person name="Henrissat B."/>
            <person name="Grigoriev I.V."/>
            <person name="Hibbett D.S."/>
            <person name="Martin F."/>
        </authorList>
    </citation>
    <scope>NUCLEOTIDE SEQUENCE [LARGE SCALE GENOMIC DNA]</scope>
    <source>
        <strain evidence="5">F 1598</strain>
    </source>
</reference>
<dbReference type="OrthoDB" id="19394at2759"/>
<dbReference type="STRING" id="765440.A0A0C3EWR8"/>
<feature type="region of interest" description="Disordered" evidence="1">
    <location>
        <begin position="1"/>
        <end position="21"/>
    </location>
</feature>
<evidence type="ECO:0000259" key="2">
    <source>
        <dbReference type="Pfam" id="PF14613"/>
    </source>
</evidence>